<accession>A0ABV4CRS0</accession>
<dbReference type="InterPro" id="IPR012944">
    <property type="entry name" value="SusD_RagB_dom"/>
</dbReference>
<feature type="chain" id="PRO_5045611621" evidence="6">
    <location>
        <begin position="19"/>
        <end position="644"/>
    </location>
</feature>
<sequence>MNRIFKSFAVIALGLAGAATFTSCEDYLDKEPSSDISDETPFKDFTNMQGYIEEIYNCIPDKVKCYWTTSWNLGDDEISTPQAEAERTMQTQVDIGNFYAWQNNAQFWFAADKKNPTSLNLHDRRFYGNAWYCIAKTNLAIDKIDEYFVGTKEEKDILLGQLYFFRGWWHFEMMQFLGGLPYVNKTLSSGESPRLPRLSYLECADSVALDLKRAAELLPMNWDETTPGKKTFGKNELRLTKITALAYLGKNYLWAASPLMQHGAQTGGAHTYDYDQELARLAADAFGEVIDLVEKGKTQYELAKFDYTNVYDHQKSSGVEYSYSELFYTSRRNWLQPGGKEAILRGPTVAWNFTRWNYSRTFGPYEICERDPHFHLPTANYVANYGMANGLPLDDPDSGFDEKHPFKNRDPRFYHDIIFDGVKYINGEAKGNNAKFKYAGLATGGSGRDIANGSRTGYWMQKLVPHTANKIDGEDEYDKNPNAYVPYMRLADVYLMYAEACAVLNGPSGKSSKCDLTSIDAINRLRDRVGCGHVSTKFSGNSYMDEVRRERAVELAFEGFRFHDLQRWLLLTEPKYTRKTSQEFLRVSGADESFFAENDPAEAEVAEFREEEILTRNFDSKHYWFPLLRDDTYIYAEFEQNPGW</sequence>
<evidence type="ECO:0000256" key="4">
    <source>
        <dbReference type="ARBA" id="ARBA00023136"/>
    </source>
</evidence>
<dbReference type="PROSITE" id="PS51257">
    <property type="entry name" value="PROKAR_LIPOPROTEIN"/>
    <property type="match status" value="1"/>
</dbReference>
<comment type="caution">
    <text evidence="9">The sequence shown here is derived from an EMBL/GenBank/DDBJ whole genome shotgun (WGS) entry which is preliminary data.</text>
</comment>
<evidence type="ECO:0000313" key="9">
    <source>
        <dbReference type="EMBL" id="MEY8244076.1"/>
    </source>
</evidence>
<feature type="domain" description="SusD-like N-terminal" evidence="8">
    <location>
        <begin position="26"/>
        <end position="253"/>
    </location>
</feature>
<proteinExistence type="inferred from homology"/>
<evidence type="ECO:0000256" key="3">
    <source>
        <dbReference type="ARBA" id="ARBA00022729"/>
    </source>
</evidence>
<dbReference type="SUPFAM" id="SSF48452">
    <property type="entry name" value="TPR-like"/>
    <property type="match status" value="1"/>
</dbReference>
<reference evidence="9 10" key="1">
    <citation type="submission" date="2024-03" db="EMBL/GenBank/DDBJ databases">
        <title>Mouse gut bacterial collection (mGBC) of GemPharmatech.</title>
        <authorList>
            <person name="He Y."/>
            <person name="Dong L."/>
            <person name="Wu D."/>
            <person name="Gao X."/>
            <person name="Lin Z."/>
        </authorList>
    </citation>
    <scope>NUCLEOTIDE SEQUENCE [LARGE SCALE GENOMIC DNA]</scope>
    <source>
        <strain evidence="9 10">54-13</strain>
    </source>
</reference>
<keyword evidence="3 6" id="KW-0732">Signal</keyword>
<evidence type="ECO:0000313" key="10">
    <source>
        <dbReference type="Proteomes" id="UP001565200"/>
    </source>
</evidence>
<evidence type="ECO:0000259" key="7">
    <source>
        <dbReference type="Pfam" id="PF07980"/>
    </source>
</evidence>
<dbReference type="Pfam" id="PF14322">
    <property type="entry name" value="SusD-like_3"/>
    <property type="match status" value="1"/>
</dbReference>
<keyword evidence="5" id="KW-0998">Cell outer membrane</keyword>
<keyword evidence="4" id="KW-0472">Membrane</keyword>
<dbReference type="InterPro" id="IPR011990">
    <property type="entry name" value="TPR-like_helical_dom_sf"/>
</dbReference>
<protein>
    <submittedName>
        <fullName evidence="9">RagB/SusD family nutrient uptake outer membrane protein</fullName>
    </submittedName>
</protein>
<dbReference type="RefSeq" id="WP_369863021.1">
    <property type="nucleotide sequence ID" value="NZ_JBCLPP010000001.1"/>
</dbReference>
<evidence type="ECO:0000256" key="5">
    <source>
        <dbReference type="ARBA" id="ARBA00023237"/>
    </source>
</evidence>
<dbReference type="Gene3D" id="1.25.40.390">
    <property type="match status" value="1"/>
</dbReference>
<name>A0ABV4CRS0_9BACT</name>
<gene>
    <name evidence="9" type="ORF">AAK873_00420</name>
</gene>
<evidence type="ECO:0000256" key="1">
    <source>
        <dbReference type="ARBA" id="ARBA00004442"/>
    </source>
</evidence>
<keyword evidence="10" id="KW-1185">Reference proteome</keyword>
<comment type="subcellular location">
    <subcellularLocation>
        <location evidence="1">Cell outer membrane</location>
    </subcellularLocation>
</comment>
<dbReference type="Pfam" id="PF07980">
    <property type="entry name" value="SusD_RagB"/>
    <property type="match status" value="1"/>
</dbReference>
<feature type="domain" description="RagB/SusD" evidence="7">
    <location>
        <begin position="374"/>
        <end position="644"/>
    </location>
</feature>
<dbReference type="EMBL" id="JBCLPP010000001">
    <property type="protein sequence ID" value="MEY8244076.1"/>
    <property type="molecule type" value="Genomic_DNA"/>
</dbReference>
<dbReference type="InterPro" id="IPR033985">
    <property type="entry name" value="SusD-like_N"/>
</dbReference>
<feature type="signal peptide" evidence="6">
    <location>
        <begin position="1"/>
        <end position="18"/>
    </location>
</feature>
<dbReference type="Proteomes" id="UP001565200">
    <property type="component" value="Unassembled WGS sequence"/>
</dbReference>
<evidence type="ECO:0000256" key="2">
    <source>
        <dbReference type="ARBA" id="ARBA00006275"/>
    </source>
</evidence>
<evidence type="ECO:0000259" key="8">
    <source>
        <dbReference type="Pfam" id="PF14322"/>
    </source>
</evidence>
<evidence type="ECO:0000256" key="6">
    <source>
        <dbReference type="SAM" id="SignalP"/>
    </source>
</evidence>
<comment type="similarity">
    <text evidence="2">Belongs to the SusD family.</text>
</comment>
<organism evidence="9 10">
    <name type="scientific">Heminiphilus faecis</name>
    <dbReference type="NCBI Taxonomy" id="2601703"/>
    <lineage>
        <taxon>Bacteria</taxon>
        <taxon>Pseudomonadati</taxon>
        <taxon>Bacteroidota</taxon>
        <taxon>Bacteroidia</taxon>
        <taxon>Bacteroidales</taxon>
        <taxon>Muribaculaceae</taxon>
        <taxon>Heminiphilus</taxon>
    </lineage>
</organism>